<organism evidence="1 2">
    <name type="scientific">Clitoria ternatea</name>
    <name type="common">Butterfly pea</name>
    <dbReference type="NCBI Taxonomy" id="43366"/>
    <lineage>
        <taxon>Eukaryota</taxon>
        <taxon>Viridiplantae</taxon>
        <taxon>Streptophyta</taxon>
        <taxon>Embryophyta</taxon>
        <taxon>Tracheophyta</taxon>
        <taxon>Spermatophyta</taxon>
        <taxon>Magnoliopsida</taxon>
        <taxon>eudicotyledons</taxon>
        <taxon>Gunneridae</taxon>
        <taxon>Pentapetalae</taxon>
        <taxon>rosids</taxon>
        <taxon>fabids</taxon>
        <taxon>Fabales</taxon>
        <taxon>Fabaceae</taxon>
        <taxon>Papilionoideae</taxon>
        <taxon>50 kb inversion clade</taxon>
        <taxon>NPAAA clade</taxon>
        <taxon>indigoferoid/millettioid clade</taxon>
        <taxon>Phaseoleae</taxon>
        <taxon>Clitoria</taxon>
    </lineage>
</organism>
<evidence type="ECO:0000313" key="2">
    <source>
        <dbReference type="Proteomes" id="UP001359559"/>
    </source>
</evidence>
<name>A0AAN9IEC1_CLITE</name>
<gene>
    <name evidence="1" type="ORF">RJT34_22780</name>
</gene>
<proteinExistence type="predicted"/>
<evidence type="ECO:0000313" key="1">
    <source>
        <dbReference type="EMBL" id="KAK7277763.1"/>
    </source>
</evidence>
<dbReference type="AlphaFoldDB" id="A0AAN9IEC1"/>
<accession>A0AAN9IEC1</accession>
<dbReference type="Pfam" id="PF04578">
    <property type="entry name" value="DUF594"/>
    <property type="match status" value="1"/>
</dbReference>
<keyword evidence="2" id="KW-1185">Reference proteome</keyword>
<dbReference type="InterPro" id="IPR007658">
    <property type="entry name" value="DUF594"/>
</dbReference>
<sequence length="235" mass="27531">MLSITTAKIVLQHACDKVKDLLKEEYCVKDEKEACRILREERVPRYSERKSETVVTSKWHMLRDAQRLARNLMMKRNRWQIMYSVWVEMLCYVVANCSIDYHSEEMRRDGGRQFFSSSYSCGITELGPKAEHGEGALRNSYDVKQKQEDGAVNDKHTQQMELIILTRMEIITTKRRFESLQAKSSIELALRFKQIKKEKIDKLHERLQGSNKGKVEVVDLEEKVKKTKTQVVQGK</sequence>
<dbReference type="EMBL" id="JAYKXN010000006">
    <property type="protein sequence ID" value="KAK7277763.1"/>
    <property type="molecule type" value="Genomic_DNA"/>
</dbReference>
<dbReference type="Proteomes" id="UP001359559">
    <property type="component" value="Unassembled WGS sequence"/>
</dbReference>
<reference evidence="1 2" key="1">
    <citation type="submission" date="2024-01" db="EMBL/GenBank/DDBJ databases">
        <title>The genomes of 5 underutilized Papilionoideae crops provide insights into root nodulation and disease resistance.</title>
        <authorList>
            <person name="Yuan L."/>
        </authorList>
    </citation>
    <scope>NUCLEOTIDE SEQUENCE [LARGE SCALE GENOMIC DNA]</scope>
    <source>
        <strain evidence="1">LY-2023</strain>
        <tissue evidence="1">Leaf</tissue>
    </source>
</reference>
<protein>
    <submittedName>
        <fullName evidence="1">Uncharacterized protein</fullName>
    </submittedName>
</protein>
<comment type="caution">
    <text evidence="1">The sequence shown here is derived from an EMBL/GenBank/DDBJ whole genome shotgun (WGS) entry which is preliminary data.</text>
</comment>